<evidence type="ECO:0000313" key="8">
    <source>
        <dbReference type="Proteomes" id="UP000683575"/>
    </source>
</evidence>
<feature type="region of interest" description="Disordered" evidence="5">
    <location>
        <begin position="220"/>
        <end position="259"/>
    </location>
</feature>
<evidence type="ECO:0000256" key="2">
    <source>
        <dbReference type="ARBA" id="ARBA00023082"/>
    </source>
</evidence>
<name>A0A975T440_9ACTN</name>
<evidence type="ECO:0000256" key="3">
    <source>
        <dbReference type="ARBA" id="ARBA00023125"/>
    </source>
</evidence>
<dbReference type="Pfam" id="PF04545">
    <property type="entry name" value="Sigma70_r4"/>
    <property type="match status" value="1"/>
</dbReference>
<dbReference type="GO" id="GO:0006352">
    <property type="term" value="P:DNA-templated transcription initiation"/>
    <property type="evidence" value="ECO:0007669"/>
    <property type="project" value="InterPro"/>
</dbReference>
<sequence length="259" mass="28580">MLEQVVLLNQEVARAVAGRYRSRGVSDDDLCQVACLALVKAAHRFDPFAGHDFLSFAVPTMRGEVQHYFRDHGWMVRPSRRIQELQSRINAAEDELTSALGRSPRPSDIARHLGEDVRAVQEALAPDGCFTPTSLDRPIDREHGTGSLSELVAQQDSSTDAAEARVMLAPAVRRLSERDRRILMLRFFRGWTQEEIGQELGVTQMQVSRLLSGILSDLRGQLGVGPGGDPRDRDDSDRAPRLSVLPSGTSAEERPGEGS</sequence>
<keyword evidence="3" id="KW-0238">DNA-binding</keyword>
<dbReference type="EMBL" id="CP077062">
    <property type="protein sequence ID" value="QWZ10503.1"/>
    <property type="molecule type" value="Genomic_DNA"/>
</dbReference>
<dbReference type="PANTHER" id="PTHR30385">
    <property type="entry name" value="SIGMA FACTOR F FLAGELLAR"/>
    <property type="match status" value="1"/>
</dbReference>
<dbReference type="CDD" id="cd06171">
    <property type="entry name" value="Sigma70_r4"/>
    <property type="match status" value="1"/>
</dbReference>
<evidence type="ECO:0000256" key="5">
    <source>
        <dbReference type="SAM" id="MobiDB-lite"/>
    </source>
</evidence>
<keyword evidence="4" id="KW-0804">Transcription</keyword>
<protein>
    <submittedName>
        <fullName evidence="7">Sigma-70 family RNA polymerase sigma factor</fullName>
    </submittedName>
</protein>
<dbReference type="InterPro" id="IPR007624">
    <property type="entry name" value="RNA_pol_sigma70_r3"/>
</dbReference>
<dbReference type="AlphaFoldDB" id="A0A975T440"/>
<keyword evidence="8" id="KW-1185">Reference proteome</keyword>
<keyword evidence="2" id="KW-0731">Sigma factor</keyword>
<feature type="compositionally biased region" description="Basic and acidic residues" evidence="5">
    <location>
        <begin position="229"/>
        <end position="240"/>
    </location>
</feature>
<gene>
    <name evidence="7" type="ORF">KRR39_09235</name>
</gene>
<feature type="domain" description="HTH cro/C1-type" evidence="6">
    <location>
        <begin position="189"/>
        <end position="213"/>
    </location>
</feature>
<dbReference type="KEGG" id="nps:KRR39_09235"/>
<dbReference type="Pfam" id="PF04542">
    <property type="entry name" value="Sigma70_r2"/>
    <property type="match status" value="1"/>
</dbReference>
<dbReference type="PANTHER" id="PTHR30385:SF4">
    <property type="entry name" value="RNA POLYMERASE SIGMA-E FACTOR"/>
    <property type="match status" value="1"/>
</dbReference>
<dbReference type="GO" id="GO:0003677">
    <property type="term" value="F:DNA binding"/>
    <property type="evidence" value="ECO:0007669"/>
    <property type="project" value="UniProtKB-KW"/>
</dbReference>
<evidence type="ECO:0000259" key="6">
    <source>
        <dbReference type="PROSITE" id="PS50943"/>
    </source>
</evidence>
<accession>A0A975T440</accession>
<dbReference type="GO" id="GO:0016987">
    <property type="term" value="F:sigma factor activity"/>
    <property type="evidence" value="ECO:0007669"/>
    <property type="project" value="UniProtKB-KW"/>
</dbReference>
<dbReference type="NCBIfam" id="TIGR02937">
    <property type="entry name" value="sigma70-ECF"/>
    <property type="match status" value="1"/>
</dbReference>
<evidence type="ECO:0000256" key="1">
    <source>
        <dbReference type="ARBA" id="ARBA00023015"/>
    </source>
</evidence>
<keyword evidence="1" id="KW-0805">Transcription regulation</keyword>
<reference evidence="7" key="1">
    <citation type="submission" date="2021-06" db="EMBL/GenBank/DDBJ databases">
        <title>Complete genome sequence of Nocardioides sp. G188.</title>
        <authorList>
            <person name="Im W.-T."/>
        </authorList>
    </citation>
    <scope>NUCLEOTIDE SEQUENCE</scope>
    <source>
        <strain evidence="7">G188</strain>
    </source>
</reference>
<evidence type="ECO:0000256" key="4">
    <source>
        <dbReference type="ARBA" id="ARBA00023163"/>
    </source>
</evidence>
<dbReference type="InterPro" id="IPR001387">
    <property type="entry name" value="Cro/C1-type_HTH"/>
</dbReference>
<organism evidence="7 8">
    <name type="scientific">Nocardioides panacis</name>
    <dbReference type="NCBI Taxonomy" id="2849501"/>
    <lineage>
        <taxon>Bacteria</taxon>
        <taxon>Bacillati</taxon>
        <taxon>Actinomycetota</taxon>
        <taxon>Actinomycetes</taxon>
        <taxon>Propionibacteriales</taxon>
        <taxon>Nocardioidaceae</taxon>
        <taxon>Nocardioides</taxon>
    </lineage>
</organism>
<dbReference type="InterPro" id="IPR007627">
    <property type="entry name" value="RNA_pol_sigma70_r2"/>
</dbReference>
<dbReference type="InterPro" id="IPR014284">
    <property type="entry name" value="RNA_pol_sigma-70_dom"/>
</dbReference>
<evidence type="ECO:0000313" key="7">
    <source>
        <dbReference type="EMBL" id="QWZ10503.1"/>
    </source>
</evidence>
<proteinExistence type="predicted"/>
<dbReference type="Proteomes" id="UP000683575">
    <property type="component" value="Chromosome"/>
</dbReference>
<dbReference type="PROSITE" id="PS50943">
    <property type="entry name" value="HTH_CROC1"/>
    <property type="match status" value="1"/>
</dbReference>
<dbReference type="InterPro" id="IPR007630">
    <property type="entry name" value="RNA_pol_sigma70_r4"/>
</dbReference>
<dbReference type="Pfam" id="PF04539">
    <property type="entry name" value="Sigma70_r3"/>
    <property type="match status" value="1"/>
</dbReference>